<dbReference type="Proteomes" id="UP001596540">
    <property type="component" value="Unassembled WGS sequence"/>
</dbReference>
<feature type="domain" description="Nudix hydrolase" evidence="2">
    <location>
        <begin position="54"/>
        <end position="195"/>
    </location>
</feature>
<accession>A0ABW2KED7</accession>
<sequence>MSGADDRKITDHPESWAVEDTVERFRSPKVAMRTDWVRMPGAGGRPEVVQRDMFVHPGAVAVVALDEAGRVLLLRQYRHAVGHQLWELPAGMRDVDGEPPVRTAQRELLEEAGFRAATWHELAEAFPSPGFSTERVIVYLARNLTEVPAAEIDFERVHEEADMPVEWVPLEEAVQAALNGRLHNASTLIGVLAAQAAVRDGLATLRPALG</sequence>
<dbReference type="PANTHER" id="PTHR11839">
    <property type="entry name" value="UDP/ADP-SUGAR PYROPHOSPHATASE"/>
    <property type="match status" value="1"/>
</dbReference>
<dbReference type="EMBL" id="JBHTBH010000005">
    <property type="protein sequence ID" value="MFC7328396.1"/>
    <property type="molecule type" value="Genomic_DNA"/>
</dbReference>
<evidence type="ECO:0000259" key="2">
    <source>
        <dbReference type="PROSITE" id="PS51462"/>
    </source>
</evidence>
<evidence type="ECO:0000313" key="3">
    <source>
        <dbReference type="EMBL" id="MFC7328396.1"/>
    </source>
</evidence>
<dbReference type="Gene3D" id="3.90.79.10">
    <property type="entry name" value="Nucleoside Triphosphate Pyrophosphohydrolase"/>
    <property type="match status" value="1"/>
</dbReference>
<proteinExistence type="predicted"/>
<gene>
    <name evidence="3" type="ORF">ACFQRF_11640</name>
</gene>
<evidence type="ECO:0000313" key="4">
    <source>
        <dbReference type="Proteomes" id="UP001596540"/>
    </source>
</evidence>
<dbReference type="PANTHER" id="PTHR11839:SF31">
    <property type="entry name" value="ADP-RIBOSE PYROPHOSPHATASE"/>
    <property type="match status" value="1"/>
</dbReference>
<keyword evidence="1" id="KW-0378">Hydrolase</keyword>
<organism evidence="3 4">
    <name type="scientific">Marinactinospora rubrisoli</name>
    <dbReference type="NCBI Taxonomy" id="2715399"/>
    <lineage>
        <taxon>Bacteria</taxon>
        <taxon>Bacillati</taxon>
        <taxon>Actinomycetota</taxon>
        <taxon>Actinomycetes</taxon>
        <taxon>Streptosporangiales</taxon>
        <taxon>Nocardiopsidaceae</taxon>
        <taxon>Marinactinospora</taxon>
    </lineage>
</organism>
<dbReference type="PROSITE" id="PS51462">
    <property type="entry name" value="NUDIX"/>
    <property type="match status" value="1"/>
</dbReference>
<keyword evidence="4" id="KW-1185">Reference proteome</keyword>
<dbReference type="InterPro" id="IPR015797">
    <property type="entry name" value="NUDIX_hydrolase-like_dom_sf"/>
</dbReference>
<protein>
    <submittedName>
        <fullName evidence="3">NUDIX domain-containing protein</fullName>
    </submittedName>
</protein>
<dbReference type="SUPFAM" id="SSF55811">
    <property type="entry name" value="Nudix"/>
    <property type="match status" value="1"/>
</dbReference>
<dbReference type="RefSeq" id="WP_379871058.1">
    <property type="nucleotide sequence ID" value="NZ_JBHTBH010000005.1"/>
</dbReference>
<evidence type="ECO:0000256" key="1">
    <source>
        <dbReference type="ARBA" id="ARBA00022801"/>
    </source>
</evidence>
<dbReference type="InterPro" id="IPR000086">
    <property type="entry name" value="NUDIX_hydrolase_dom"/>
</dbReference>
<comment type="caution">
    <text evidence="3">The sequence shown here is derived from an EMBL/GenBank/DDBJ whole genome shotgun (WGS) entry which is preliminary data.</text>
</comment>
<dbReference type="CDD" id="cd24158">
    <property type="entry name" value="NUDIX_ADPRase_Rv1700"/>
    <property type="match status" value="1"/>
</dbReference>
<name>A0ABW2KED7_9ACTN</name>
<dbReference type="Pfam" id="PF00293">
    <property type="entry name" value="NUDIX"/>
    <property type="match status" value="1"/>
</dbReference>
<reference evidence="4" key="1">
    <citation type="journal article" date="2019" name="Int. J. Syst. Evol. Microbiol.">
        <title>The Global Catalogue of Microorganisms (GCM) 10K type strain sequencing project: providing services to taxonomists for standard genome sequencing and annotation.</title>
        <authorList>
            <consortium name="The Broad Institute Genomics Platform"/>
            <consortium name="The Broad Institute Genome Sequencing Center for Infectious Disease"/>
            <person name="Wu L."/>
            <person name="Ma J."/>
        </authorList>
    </citation>
    <scope>NUCLEOTIDE SEQUENCE [LARGE SCALE GENOMIC DNA]</scope>
    <source>
        <strain evidence="4">CGMCC 4.7382</strain>
    </source>
</reference>